<protein>
    <submittedName>
        <fullName evidence="1">Uncharacterized protein</fullName>
    </submittedName>
</protein>
<dbReference type="AlphaFoldDB" id="A0AAV7UGG6"/>
<evidence type="ECO:0000313" key="2">
    <source>
        <dbReference type="Proteomes" id="UP001066276"/>
    </source>
</evidence>
<dbReference type="EMBL" id="JANPWB010000005">
    <property type="protein sequence ID" value="KAJ1187425.1"/>
    <property type="molecule type" value="Genomic_DNA"/>
</dbReference>
<accession>A0AAV7UGG6</accession>
<name>A0AAV7UGG6_PLEWA</name>
<sequence length="95" mass="10306">MLLVPGGGRYSRRLHCGCLPPMLQPACSNSRVPQGSEVRIRSFLASDTPHVRNRSIPAAVPRAYCGPRFAVFRQALTLCLSPTSKGYAPRQGLPS</sequence>
<reference evidence="1" key="1">
    <citation type="journal article" date="2022" name="bioRxiv">
        <title>Sequencing and chromosome-scale assembly of the giantPleurodeles waltlgenome.</title>
        <authorList>
            <person name="Brown T."/>
            <person name="Elewa A."/>
            <person name="Iarovenko S."/>
            <person name="Subramanian E."/>
            <person name="Araus A.J."/>
            <person name="Petzold A."/>
            <person name="Susuki M."/>
            <person name="Suzuki K.-i.T."/>
            <person name="Hayashi T."/>
            <person name="Toyoda A."/>
            <person name="Oliveira C."/>
            <person name="Osipova E."/>
            <person name="Leigh N.D."/>
            <person name="Simon A."/>
            <person name="Yun M.H."/>
        </authorList>
    </citation>
    <scope>NUCLEOTIDE SEQUENCE</scope>
    <source>
        <strain evidence="1">20211129_DDA</strain>
        <tissue evidence="1">Liver</tissue>
    </source>
</reference>
<proteinExistence type="predicted"/>
<organism evidence="1 2">
    <name type="scientific">Pleurodeles waltl</name>
    <name type="common">Iberian ribbed newt</name>
    <dbReference type="NCBI Taxonomy" id="8319"/>
    <lineage>
        <taxon>Eukaryota</taxon>
        <taxon>Metazoa</taxon>
        <taxon>Chordata</taxon>
        <taxon>Craniata</taxon>
        <taxon>Vertebrata</taxon>
        <taxon>Euteleostomi</taxon>
        <taxon>Amphibia</taxon>
        <taxon>Batrachia</taxon>
        <taxon>Caudata</taxon>
        <taxon>Salamandroidea</taxon>
        <taxon>Salamandridae</taxon>
        <taxon>Pleurodelinae</taxon>
        <taxon>Pleurodeles</taxon>
    </lineage>
</organism>
<dbReference type="Proteomes" id="UP001066276">
    <property type="component" value="Chromosome 3_1"/>
</dbReference>
<evidence type="ECO:0000313" key="1">
    <source>
        <dbReference type="EMBL" id="KAJ1187425.1"/>
    </source>
</evidence>
<keyword evidence="2" id="KW-1185">Reference proteome</keyword>
<gene>
    <name evidence="1" type="ORF">NDU88_004201</name>
</gene>
<comment type="caution">
    <text evidence="1">The sequence shown here is derived from an EMBL/GenBank/DDBJ whole genome shotgun (WGS) entry which is preliminary data.</text>
</comment>